<reference evidence="13" key="1">
    <citation type="submission" date="2016-11" db="EMBL/GenBank/DDBJ databases">
        <authorList>
            <person name="Varghese N."/>
            <person name="Submissions S."/>
        </authorList>
    </citation>
    <scope>NUCLEOTIDE SEQUENCE [LARGE SCALE GENOMIC DNA]</scope>
    <source>
        <strain evidence="13">DSM 11003</strain>
    </source>
</reference>
<dbReference type="Gene3D" id="1.10.150.20">
    <property type="entry name" value="5' to 3' exonuclease, C-terminal subdomain"/>
    <property type="match status" value="1"/>
</dbReference>
<dbReference type="InterPro" id="IPR018906">
    <property type="entry name" value="DNA_integrity_scan_DisA_link"/>
</dbReference>
<evidence type="ECO:0000256" key="5">
    <source>
        <dbReference type="ARBA" id="ARBA00022763"/>
    </source>
</evidence>
<feature type="domain" description="DAC" evidence="11">
    <location>
        <begin position="6"/>
        <end position="146"/>
    </location>
</feature>
<feature type="binding site" evidence="10">
    <location>
        <begin position="104"/>
        <end position="108"/>
    </location>
    <ligand>
        <name>ATP</name>
        <dbReference type="ChEBI" id="CHEBI:30616"/>
    </ligand>
</feature>
<dbReference type="PANTHER" id="PTHR34185">
    <property type="entry name" value="DIADENYLATE CYCLASE"/>
    <property type="match status" value="1"/>
</dbReference>
<evidence type="ECO:0000259" key="11">
    <source>
        <dbReference type="PROSITE" id="PS51794"/>
    </source>
</evidence>
<evidence type="ECO:0000256" key="2">
    <source>
        <dbReference type="ARBA" id="ARBA00022679"/>
    </source>
</evidence>
<comment type="catalytic activity">
    <reaction evidence="1 10">
        <text>2 ATP = 3',3'-c-di-AMP + 2 diphosphate</text>
        <dbReference type="Rhea" id="RHEA:35655"/>
        <dbReference type="ChEBI" id="CHEBI:30616"/>
        <dbReference type="ChEBI" id="CHEBI:33019"/>
        <dbReference type="ChEBI" id="CHEBI:71500"/>
        <dbReference type="EC" id="2.7.7.85"/>
    </reaction>
</comment>
<dbReference type="PROSITE" id="PS51794">
    <property type="entry name" value="DAC"/>
    <property type="match status" value="1"/>
</dbReference>
<feature type="binding site" evidence="10">
    <location>
        <position position="73"/>
    </location>
    <ligand>
        <name>ATP</name>
        <dbReference type="ChEBI" id="CHEBI:30616"/>
    </ligand>
</feature>
<keyword evidence="3 10" id="KW-0548">Nucleotidyltransferase</keyword>
<keyword evidence="9 10" id="KW-0234">DNA repair</keyword>
<dbReference type="GO" id="GO:0003677">
    <property type="term" value="F:DNA binding"/>
    <property type="evidence" value="ECO:0007669"/>
    <property type="project" value="UniProtKB-UniRule"/>
</dbReference>
<protein>
    <recommendedName>
        <fullName evidence="10">DNA integrity scanning protein DisA</fullName>
    </recommendedName>
    <alternativeName>
        <fullName evidence="10">Cyclic di-AMP synthase</fullName>
        <shortName evidence="10">c-di-AMP synthase</shortName>
    </alternativeName>
    <alternativeName>
        <fullName evidence="10">Diadenylate cyclase</fullName>
        <ecNumber evidence="10">2.7.7.85</ecNumber>
    </alternativeName>
</protein>
<dbReference type="InterPro" id="IPR050338">
    <property type="entry name" value="DisA"/>
</dbReference>
<evidence type="ECO:0000256" key="4">
    <source>
        <dbReference type="ARBA" id="ARBA00022741"/>
    </source>
</evidence>
<dbReference type="Gene3D" id="3.40.1700.10">
    <property type="entry name" value="DNA integrity scanning protein, DisA, N-terminal domain"/>
    <property type="match status" value="1"/>
</dbReference>
<feature type="binding site" evidence="10">
    <location>
        <position position="91"/>
    </location>
    <ligand>
        <name>ATP</name>
        <dbReference type="ChEBI" id="CHEBI:30616"/>
    </ligand>
</feature>
<dbReference type="InterPro" id="IPR010994">
    <property type="entry name" value="RuvA_2-like"/>
</dbReference>
<dbReference type="EMBL" id="FQWY01000018">
    <property type="protein sequence ID" value="SHG92216.1"/>
    <property type="molecule type" value="Genomic_DNA"/>
</dbReference>
<sequence>MEDIYHGRFRQSLRLLAPGSLFRIGVENILQANTGGLIVVGNSPELMKLVSGGFNIDCEYTPARLYELAKMDGAIIMNSDASRILIANAQLDPDPSLPSQETGIRHRTAERVAKQTGELVVAISQRRKVVTLYQGNIIFRLRDISTLLVKANQALQTLEKYRNVMYKELQRLGGLEFEDVVTVSEVCEVLRRIIKVLHIGEEIENYIAELGSEGRLVKMQLDEMLTNIREEALYIIQDYNRTPDKSPQELLNTMLRAFEEDISDSVFIARILSLGTTASHLEQQVSPRGYRMLQKLPRIPTAVIDNLVQRFALLSNIMRASIEELDEVEGIGEVRAHSIKNGLKRMQEQLFLEYKYI</sequence>
<dbReference type="AlphaFoldDB" id="A0A1M5NRL2"/>
<accession>A0A1M5NRL2</accession>
<evidence type="ECO:0000313" key="12">
    <source>
        <dbReference type="EMBL" id="SHG92216.1"/>
    </source>
</evidence>
<dbReference type="PANTHER" id="PTHR34185:SF3">
    <property type="entry name" value="DNA INTEGRITY SCANNING PROTEIN DISA"/>
    <property type="match status" value="1"/>
</dbReference>
<dbReference type="InterPro" id="IPR023763">
    <property type="entry name" value="DNA_integrity_scanning_protein"/>
</dbReference>
<dbReference type="OrthoDB" id="41841at2"/>
<dbReference type="Proteomes" id="UP000242329">
    <property type="component" value="Unassembled WGS sequence"/>
</dbReference>
<dbReference type="Pfam" id="PF02457">
    <property type="entry name" value="DAC"/>
    <property type="match status" value="1"/>
</dbReference>
<comment type="similarity">
    <text evidence="10">Belongs to the DisA family.</text>
</comment>
<dbReference type="NCBIfam" id="NF010009">
    <property type="entry name" value="PRK13482.1"/>
    <property type="match status" value="1"/>
</dbReference>
<dbReference type="GO" id="GO:0106408">
    <property type="term" value="F:diadenylate cyclase activity"/>
    <property type="evidence" value="ECO:0007669"/>
    <property type="project" value="UniProtKB-EC"/>
</dbReference>
<name>A0A1M5NRL2_9FIRM</name>
<proteinExistence type="inferred from homology"/>
<dbReference type="Pfam" id="PF10635">
    <property type="entry name" value="DisA-linker"/>
    <property type="match status" value="1"/>
</dbReference>
<keyword evidence="4 10" id="KW-0547">Nucleotide-binding</keyword>
<dbReference type="Pfam" id="PF00633">
    <property type="entry name" value="HHH"/>
    <property type="match status" value="1"/>
</dbReference>
<comment type="function">
    <text evidence="10">Participates in a DNA-damage check-point that is active prior to asymmetric division when DNA is damaged. DisA forms globular foci that rapidly scan along the chromosomes during sporulation, searching for lesions. When a lesion is present, DisA pauses at the lesion site. This triggers a cellular response that culminates in a temporary block in sporulation initiation.</text>
</comment>
<evidence type="ECO:0000256" key="10">
    <source>
        <dbReference type="HAMAP-Rule" id="MF_01438"/>
    </source>
</evidence>
<dbReference type="InterPro" id="IPR003390">
    <property type="entry name" value="DNA_integrity_scan_DisA_N"/>
</dbReference>
<evidence type="ECO:0000256" key="1">
    <source>
        <dbReference type="ARBA" id="ARBA00000877"/>
    </source>
</evidence>
<dbReference type="GO" id="GO:0006281">
    <property type="term" value="P:DNA repair"/>
    <property type="evidence" value="ECO:0007669"/>
    <property type="project" value="UniProtKB-UniRule"/>
</dbReference>
<keyword evidence="7 10" id="KW-0460">Magnesium</keyword>
<dbReference type="InterPro" id="IPR036888">
    <property type="entry name" value="DNA_integrity_DisA_N_sf"/>
</dbReference>
<dbReference type="InterPro" id="IPR038331">
    <property type="entry name" value="DisA_sf"/>
</dbReference>
<evidence type="ECO:0000313" key="13">
    <source>
        <dbReference type="Proteomes" id="UP000242329"/>
    </source>
</evidence>
<dbReference type="GO" id="GO:0004016">
    <property type="term" value="F:adenylate cyclase activity"/>
    <property type="evidence" value="ECO:0007669"/>
    <property type="project" value="TreeGrafter"/>
</dbReference>
<evidence type="ECO:0000256" key="8">
    <source>
        <dbReference type="ARBA" id="ARBA00023125"/>
    </source>
</evidence>
<keyword evidence="5 10" id="KW-0227">DNA damage</keyword>
<comment type="function">
    <text evidence="10">Has also diadenylate cyclase activity, catalyzing the condensation of 2 ATP molecules into cyclic di-AMP (c-di-AMP). c-di-AMP acts as a signaling molecule that couples DNA integrity with progression of sporulation. The rise in c-di-AMP level generated by DisA while scanning the chromosome, operates as a positive signal that advances sporulation; upon encountering a lesion, the DisA focus arrests at the damaged site and halts c-di-AMP synthesis.</text>
</comment>
<dbReference type="HAMAP" id="MF_01438">
    <property type="entry name" value="DisA"/>
    <property type="match status" value="1"/>
</dbReference>
<dbReference type="GO" id="GO:0005524">
    <property type="term" value="F:ATP binding"/>
    <property type="evidence" value="ECO:0007669"/>
    <property type="project" value="UniProtKB-UniRule"/>
</dbReference>
<dbReference type="STRING" id="1123382.SAMN02745221_01277"/>
<gene>
    <name evidence="10" type="primary">disA</name>
    <name evidence="12" type="ORF">SAMN02745221_01277</name>
</gene>
<keyword evidence="13" id="KW-1185">Reference proteome</keyword>
<evidence type="ECO:0000256" key="7">
    <source>
        <dbReference type="ARBA" id="ARBA00022842"/>
    </source>
</evidence>
<evidence type="ECO:0000256" key="9">
    <source>
        <dbReference type="ARBA" id="ARBA00023204"/>
    </source>
</evidence>
<organism evidence="12 13">
    <name type="scientific">Thermosyntropha lipolytica DSM 11003</name>
    <dbReference type="NCBI Taxonomy" id="1123382"/>
    <lineage>
        <taxon>Bacteria</taxon>
        <taxon>Bacillati</taxon>
        <taxon>Bacillota</taxon>
        <taxon>Clostridia</taxon>
        <taxon>Eubacteriales</taxon>
        <taxon>Syntrophomonadaceae</taxon>
        <taxon>Thermosyntropha</taxon>
    </lineage>
</organism>
<dbReference type="SUPFAM" id="SSF143597">
    <property type="entry name" value="YojJ-like"/>
    <property type="match status" value="1"/>
</dbReference>
<keyword evidence="8 10" id="KW-0238">DNA-binding</keyword>
<keyword evidence="2 10" id="KW-0808">Transferase</keyword>
<dbReference type="RefSeq" id="WP_073091726.1">
    <property type="nucleotide sequence ID" value="NZ_FQWY01000018.1"/>
</dbReference>
<keyword evidence="6 10" id="KW-0067">ATP-binding</keyword>
<dbReference type="InterPro" id="IPR000445">
    <property type="entry name" value="HhH_motif"/>
</dbReference>
<comment type="cofactor">
    <cofactor evidence="10">
        <name>Mg(2+)</name>
        <dbReference type="ChEBI" id="CHEBI:18420"/>
    </cofactor>
</comment>
<evidence type="ECO:0000256" key="3">
    <source>
        <dbReference type="ARBA" id="ARBA00022695"/>
    </source>
</evidence>
<dbReference type="SUPFAM" id="SSF47781">
    <property type="entry name" value="RuvA domain 2-like"/>
    <property type="match status" value="1"/>
</dbReference>
<evidence type="ECO:0000256" key="6">
    <source>
        <dbReference type="ARBA" id="ARBA00022840"/>
    </source>
</evidence>
<dbReference type="EC" id="2.7.7.85" evidence="10"/>
<dbReference type="Gene3D" id="1.20.1260.110">
    <property type="entry name" value="DNA integrity scanning linker region"/>
    <property type="match status" value="1"/>
</dbReference>
<comment type="subunit">
    <text evidence="10">Homooctamer.</text>
</comment>